<gene>
    <name evidence="1" type="ordered locus">Mpe_A1841</name>
</gene>
<evidence type="ECO:0000313" key="2">
    <source>
        <dbReference type="Proteomes" id="UP000000366"/>
    </source>
</evidence>
<dbReference type="EMBL" id="CP000555">
    <property type="protein sequence ID" value="ABM94799.1"/>
    <property type="molecule type" value="Genomic_DNA"/>
</dbReference>
<name>A2SGW0_METPP</name>
<accession>A2SGW0</accession>
<sequence length="38" mass="4015">MKAQLKNAAITTAIVLATIYALRQVSATRSIVDKALIG</sequence>
<organism evidence="1 2">
    <name type="scientific">Methylibium petroleiphilum (strain ATCC BAA-1232 / LMG 22953 / PM1)</name>
    <dbReference type="NCBI Taxonomy" id="420662"/>
    <lineage>
        <taxon>Bacteria</taxon>
        <taxon>Pseudomonadati</taxon>
        <taxon>Pseudomonadota</taxon>
        <taxon>Betaproteobacteria</taxon>
        <taxon>Burkholderiales</taxon>
        <taxon>Sphaerotilaceae</taxon>
        <taxon>Methylibium</taxon>
    </lineage>
</organism>
<dbReference type="KEGG" id="mpt:Mpe_A1841"/>
<evidence type="ECO:0000313" key="1">
    <source>
        <dbReference type="EMBL" id="ABM94799.1"/>
    </source>
</evidence>
<reference evidence="1 2" key="1">
    <citation type="journal article" date="2007" name="J. Bacteriol.">
        <title>Whole-genome analysis of the methyl tert-butyl ether-degrading beta-proteobacterium Methylibium petroleiphilum PM1.</title>
        <authorList>
            <person name="Kane S.R."/>
            <person name="Chakicherla A.Y."/>
            <person name="Chain P.S.G."/>
            <person name="Schmidt R."/>
            <person name="Shin M.W."/>
            <person name="Legler T.C."/>
            <person name="Scow K.M."/>
            <person name="Larimer F.W."/>
            <person name="Lucas S.M."/>
            <person name="Richardson P.M."/>
            <person name="Hristova K.R."/>
        </authorList>
    </citation>
    <scope>NUCLEOTIDE SEQUENCE [LARGE SCALE GENOMIC DNA]</scope>
    <source>
        <strain evidence="2">ATCC BAA-1232 / LMG 22953 / PM1</strain>
    </source>
</reference>
<dbReference type="STRING" id="420662.Mpe_A1841"/>
<dbReference type="Proteomes" id="UP000000366">
    <property type="component" value="Chromosome"/>
</dbReference>
<keyword evidence="2" id="KW-1185">Reference proteome</keyword>
<proteinExistence type="predicted"/>
<protein>
    <submittedName>
        <fullName evidence="1">Uncharacterized protein</fullName>
    </submittedName>
</protein>
<dbReference type="HOGENOM" id="CLU_3330062_0_0_4"/>
<dbReference type="AlphaFoldDB" id="A2SGW0"/>